<evidence type="ECO:0000256" key="1">
    <source>
        <dbReference type="ARBA" id="ARBA00004651"/>
    </source>
</evidence>
<feature type="transmembrane region" description="Helical" evidence="12">
    <location>
        <begin position="237"/>
        <end position="255"/>
    </location>
</feature>
<evidence type="ECO:0000256" key="5">
    <source>
        <dbReference type="ARBA" id="ARBA00022617"/>
    </source>
</evidence>
<evidence type="ECO:0000256" key="7">
    <source>
        <dbReference type="ARBA" id="ARBA00022723"/>
    </source>
</evidence>
<feature type="transmembrane region" description="Helical" evidence="12">
    <location>
        <begin position="262"/>
        <end position="285"/>
    </location>
</feature>
<evidence type="ECO:0000256" key="8">
    <source>
        <dbReference type="ARBA" id="ARBA00022982"/>
    </source>
</evidence>
<keyword evidence="14" id="KW-1185">Reference proteome</keyword>
<keyword evidence="10" id="KW-0408">Iron</keyword>
<evidence type="ECO:0000256" key="4">
    <source>
        <dbReference type="ARBA" id="ARBA00022475"/>
    </source>
</evidence>
<dbReference type="PANTHER" id="PTHR43141">
    <property type="entry name" value="CYTOCHROME BD2 SUBUNIT II"/>
    <property type="match status" value="1"/>
</dbReference>
<proteinExistence type="inferred from homology"/>
<dbReference type="InterPro" id="IPR003317">
    <property type="entry name" value="Cyt-d_oxidase_su2"/>
</dbReference>
<keyword evidence="4" id="KW-1003">Cell membrane</keyword>
<gene>
    <name evidence="13" type="primary">cydB</name>
    <name evidence="13" type="ORF">ACFSUQ_09180</name>
</gene>
<feature type="transmembrane region" description="Helical" evidence="12">
    <location>
        <begin position="115"/>
        <end position="138"/>
    </location>
</feature>
<dbReference type="RefSeq" id="WP_066058271.1">
    <property type="nucleotide sequence ID" value="NZ_JBHUNF010000009.1"/>
</dbReference>
<feature type="transmembrane region" description="Helical" evidence="12">
    <location>
        <begin position="213"/>
        <end position="231"/>
    </location>
</feature>
<dbReference type="EMBL" id="JBHUNF010000009">
    <property type="protein sequence ID" value="MFD2675462.1"/>
    <property type="molecule type" value="Genomic_DNA"/>
</dbReference>
<dbReference type="NCBIfam" id="TIGR00203">
    <property type="entry name" value="cydB"/>
    <property type="match status" value="1"/>
</dbReference>
<feature type="transmembrane region" description="Helical" evidence="12">
    <location>
        <begin position="6"/>
        <end position="32"/>
    </location>
</feature>
<reference evidence="14" key="1">
    <citation type="journal article" date="2019" name="Int. J. Syst. Evol. Microbiol.">
        <title>The Global Catalogue of Microorganisms (GCM) 10K type strain sequencing project: providing services to taxonomists for standard genome sequencing and annotation.</title>
        <authorList>
            <consortium name="The Broad Institute Genomics Platform"/>
            <consortium name="The Broad Institute Genome Sequencing Center for Infectious Disease"/>
            <person name="Wu L."/>
            <person name="Ma J."/>
        </authorList>
    </citation>
    <scope>NUCLEOTIDE SEQUENCE [LARGE SCALE GENOMIC DNA]</scope>
    <source>
        <strain evidence="14">TISTR 1511</strain>
    </source>
</reference>
<keyword evidence="7" id="KW-0479">Metal-binding</keyword>
<feature type="transmembrane region" description="Helical" evidence="12">
    <location>
        <begin position="172"/>
        <end position="192"/>
    </location>
</feature>
<dbReference type="PANTHER" id="PTHR43141:SF5">
    <property type="entry name" value="CYTOCHROME BD-I UBIQUINOL OXIDASE SUBUNIT 2"/>
    <property type="match status" value="1"/>
</dbReference>
<accession>A0ABW5RN98</accession>
<dbReference type="PIRSF" id="PIRSF000267">
    <property type="entry name" value="Cyt_oxidse_sub2"/>
    <property type="match status" value="1"/>
</dbReference>
<organism evidence="13 14">
    <name type="scientific">Gulosibacter bifidus</name>
    <dbReference type="NCBI Taxonomy" id="272239"/>
    <lineage>
        <taxon>Bacteria</taxon>
        <taxon>Bacillati</taxon>
        <taxon>Actinomycetota</taxon>
        <taxon>Actinomycetes</taxon>
        <taxon>Micrococcales</taxon>
        <taxon>Microbacteriaceae</taxon>
        <taxon>Gulosibacter</taxon>
    </lineage>
</organism>
<evidence type="ECO:0000256" key="3">
    <source>
        <dbReference type="ARBA" id="ARBA00022448"/>
    </source>
</evidence>
<keyword evidence="6 12" id="KW-0812">Transmembrane</keyword>
<evidence type="ECO:0000256" key="2">
    <source>
        <dbReference type="ARBA" id="ARBA00007543"/>
    </source>
</evidence>
<dbReference type="Pfam" id="PF02322">
    <property type="entry name" value="Cyt_bd_oxida_II"/>
    <property type="match status" value="1"/>
</dbReference>
<comment type="similarity">
    <text evidence="2">Belongs to the cytochrome ubiquinol oxidase subunit 2 family.</text>
</comment>
<sequence length="359" mass="40108">MELQVIWFWIIAAMFIGYFVLDGFDFGLGIALPFVSRDDTDRRILINTIGPIWDLNETWVITGGAMLFAAFPEWYSTIFSGAYLVLFLILLALIARGVSFEYRHQGTGKAWTDKFDWMIFAGSALPALLWGAAFANIVRGMPMETVEQTVGSLDYSFGFNYTGTFFDLLNPYALLGGLTTLALFFYHGLIFITRRTDGELRERARTMAKWEGLIVAALAIVFLGWTVLAYFSVPGLILTLLAVVCFVGSWVANLLNKDGLAFLGGALTVVFAVWSLFAALFPALMRNLTPGGEDLTIWNGSASDNTLQIMTWAFLCIMPVVLGYQAWTFWTFRKRLRRVDFEENASRAELAHADEAVTA</sequence>
<comment type="subcellular location">
    <subcellularLocation>
        <location evidence="1">Cell membrane</location>
        <topology evidence="1">Multi-pass membrane protein</topology>
    </subcellularLocation>
</comment>
<evidence type="ECO:0000313" key="14">
    <source>
        <dbReference type="Proteomes" id="UP001597453"/>
    </source>
</evidence>
<comment type="caution">
    <text evidence="13">The sequence shown here is derived from an EMBL/GenBank/DDBJ whole genome shotgun (WGS) entry which is preliminary data.</text>
</comment>
<keyword evidence="11 12" id="KW-0472">Membrane</keyword>
<protein>
    <submittedName>
        <fullName evidence="13">Cytochrome d ubiquinol oxidase subunit II</fullName>
    </submittedName>
</protein>
<dbReference type="Proteomes" id="UP001597453">
    <property type="component" value="Unassembled WGS sequence"/>
</dbReference>
<feature type="transmembrane region" description="Helical" evidence="12">
    <location>
        <begin position="74"/>
        <end position="94"/>
    </location>
</feature>
<feature type="transmembrane region" description="Helical" evidence="12">
    <location>
        <begin position="309"/>
        <end position="330"/>
    </location>
</feature>
<keyword evidence="3" id="KW-0813">Transport</keyword>
<evidence type="ECO:0000256" key="11">
    <source>
        <dbReference type="ARBA" id="ARBA00023136"/>
    </source>
</evidence>
<keyword evidence="9 12" id="KW-1133">Transmembrane helix</keyword>
<evidence type="ECO:0000313" key="13">
    <source>
        <dbReference type="EMBL" id="MFD2675462.1"/>
    </source>
</evidence>
<evidence type="ECO:0000256" key="10">
    <source>
        <dbReference type="ARBA" id="ARBA00023004"/>
    </source>
</evidence>
<name>A0ABW5RN98_9MICO</name>
<keyword evidence="8" id="KW-0249">Electron transport</keyword>
<evidence type="ECO:0000256" key="9">
    <source>
        <dbReference type="ARBA" id="ARBA00022989"/>
    </source>
</evidence>
<keyword evidence="5" id="KW-0349">Heme</keyword>
<evidence type="ECO:0000256" key="6">
    <source>
        <dbReference type="ARBA" id="ARBA00022692"/>
    </source>
</evidence>
<evidence type="ECO:0000256" key="12">
    <source>
        <dbReference type="SAM" id="Phobius"/>
    </source>
</evidence>